<evidence type="ECO:0000256" key="13">
    <source>
        <dbReference type="ARBA" id="ARBA00023136"/>
    </source>
</evidence>
<keyword evidence="4" id="KW-1003">Cell membrane</keyword>
<keyword evidence="7 14" id="KW-0812">Transmembrane</keyword>
<dbReference type="PANTHER" id="PTHR45528">
    <property type="entry name" value="SENSOR HISTIDINE KINASE CPXA"/>
    <property type="match status" value="1"/>
</dbReference>
<dbReference type="InterPro" id="IPR050398">
    <property type="entry name" value="HssS/ArlS-like"/>
</dbReference>
<dbReference type="HOGENOM" id="CLU_000445_89_6_9"/>
<proteinExistence type="predicted"/>
<dbReference type="EMBL" id="CP009416">
    <property type="protein sequence ID" value="AJD89885.1"/>
    <property type="molecule type" value="Genomic_DNA"/>
</dbReference>
<dbReference type="GO" id="GO:0000155">
    <property type="term" value="F:phosphorelay sensor kinase activity"/>
    <property type="evidence" value="ECO:0007669"/>
    <property type="project" value="InterPro"/>
</dbReference>
<dbReference type="SMART" id="SM00304">
    <property type="entry name" value="HAMP"/>
    <property type="match status" value="1"/>
</dbReference>
<dbReference type="Gene3D" id="3.30.565.10">
    <property type="entry name" value="Histidine kinase-like ATPase, C-terminal domain"/>
    <property type="match status" value="1"/>
</dbReference>
<feature type="transmembrane region" description="Helical" evidence="14">
    <location>
        <begin position="7"/>
        <end position="30"/>
    </location>
</feature>
<feature type="domain" description="HAMP" evidence="16">
    <location>
        <begin position="184"/>
        <end position="236"/>
    </location>
</feature>
<dbReference type="PRINTS" id="PR00344">
    <property type="entry name" value="BCTRLSENSOR"/>
</dbReference>
<keyword evidence="11 14" id="KW-1133">Transmembrane helix</keyword>
<evidence type="ECO:0000256" key="12">
    <source>
        <dbReference type="ARBA" id="ARBA00023012"/>
    </source>
</evidence>
<evidence type="ECO:0000256" key="6">
    <source>
        <dbReference type="ARBA" id="ARBA00022679"/>
    </source>
</evidence>
<organism evidence="17 18">
    <name type="scientific">Jeotgalibacillus malaysiensis</name>
    <dbReference type="NCBI Taxonomy" id="1508404"/>
    <lineage>
        <taxon>Bacteria</taxon>
        <taxon>Bacillati</taxon>
        <taxon>Bacillota</taxon>
        <taxon>Bacilli</taxon>
        <taxon>Bacillales</taxon>
        <taxon>Caryophanaceae</taxon>
        <taxon>Jeotgalibacillus</taxon>
    </lineage>
</organism>
<dbReference type="Gene3D" id="1.10.287.130">
    <property type="match status" value="1"/>
</dbReference>
<comment type="subcellular location">
    <subcellularLocation>
        <location evidence="2">Cell membrane</location>
        <topology evidence="2">Multi-pass membrane protein</topology>
    </subcellularLocation>
</comment>
<name>A0A0B5AHM4_9BACL</name>
<evidence type="ECO:0000256" key="7">
    <source>
        <dbReference type="ARBA" id="ARBA00022692"/>
    </source>
</evidence>
<evidence type="ECO:0000259" key="16">
    <source>
        <dbReference type="PROSITE" id="PS50885"/>
    </source>
</evidence>
<evidence type="ECO:0000256" key="9">
    <source>
        <dbReference type="ARBA" id="ARBA00022777"/>
    </source>
</evidence>
<dbReference type="PROSITE" id="PS50885">
    <property type="entry name" value="HAMP"/>
    <property type="match status" value="1"/>
</dbReference>
<evidence type="ECO:0000256" key="2">
    <source>
        <dbReference type="ARBA" id="ARBA00004651"/>
    </source>
</evidence>
<dbReference type="SUPFAM" id="SSF47384">
    <property type="entry name" value="Homodimeric domain of signal transducing histidine kinase"/>
    <property type="match status" value="1"/>
</dbReference>
<dbReference type="GO" id="GO:0005886">
    <property type="term" value="C:plasma membrane"/>
    <property type="evidence" value="ECO:0007669"/>
    <property type="project" value="UniProtKB-SubCell"/>
</dbReference>
<dbReference type="KEGG" id="jeo:JMA_05680"/>
<dbReference type="SMART" id="SM00388">
    <property type="entry name" value="HisKA"/>
    <property type="match status" value="1"/>
</dbReference>
<dbReference type="InterPro" id="IPR003661">
    <property type="entry name" value="HisK_dim/P_dom"/>
</dbReference>
<gene>
    <name evidence="17" type="ORF">JMA_05680</name>
</gene>
<dbReference type="SMART" id="SM00387">
    <property type="entry name" value="HATPase_c"/>
    <property type="match status" value="1"/>
</dbReference>
<evidence type="ECO:0000256" key="8">
    <source>
        <dbReference type="ARBA" id="ARBA00022741"/>
    </source>
</evidence>
<feature type="transmembrane region" description="Helical" evidence="14">
    <location>
        <begin position="156"/>
        <end position="179"/>
    </location>
</feature>
<evidence type="ECO:0000313" key="18">
    <source>
        <dbReference type="Proteomes" id="UP000031449"/>
    </source>
</evidence>
<dbReference type="SUPFAM" id="SSF55874">
    <property type="entry name" value="ATPase domain of HSP90 chaperone/DNA topoisomerase II/histidine kinase"/>
    <property type="match status" value="1"/>
</dbReference>
<keyword evidence="8" id="KW-0547">Nucleotide-binding</keyword>
<evidence type="ECO:0000256" key="1">
    <source>
        <dbReference type="ARBA" id="ARBA00000085"/>
    </source>
</evidence>
<keyword evidence="13 14" id="KW-0472">Membrane</keyword>
<dbReference type="FunFam" id="1.10.287.130:FF:000001">
    <property type="entry name" value="Two-component sensor histidine kinase"/>
    <property type="match status" value="1"/>
</dbReference>
<evidence type="ECO:0000256" key="3">
    <source>
        <dbReference type="ARBA" id="ARBA00012438"/>
    </source>
</evidence>
<reference evidence="17 18" key="1">
    <citation type="submission" date="2014-08" db="EMBL/GenBank/DDBJ databases">
        <title>Complete genome of a marine bacteria Jeotgalibacillus malaysiensis.</title>
        <authorList>
            <person name="Yaakop A.S."/>
            <person name="Chan K.-G."/>
            <person name="Goh K.M."/>
        </authorList>
    </citation>
    <scope>NUCLEOTIDE SEQUENCE [LARGE SCALE GENOMIC DNA]</scope>
    <source>
        <strain evidence="17 18">D5</strain>
    </source>
</reference>
<evidence type="ECO:0000256" key="11">
    <source>
        <dbReference type="ARBA" id="ARBA00022989"/>
    </source>
</evidence>
<keyword evidence="5" id="KW-0597">Phosphoprotein</keyword>
<dbReference type="Pfam" id="PF02518">
    <property type="entry name" value="HATPase_c"/>
    <property type="match status" value="1"/>
</dbReference>
<dbReference type="STRING" id="1508404.JMA_05680"/>
<dbReference type="CDD" id="cd00082">
    <property type="entry name" value="HisKA"/>
    <property type="match status" value="1"/>
</dbReference>
<dbReference type="BioCyc" id="JESP1508404:G14D9-9785-MONOMER"/>
<keyword evidence="6 17" id="KW-0808">Transferase</keyword>
<evidence type="ECO:0000256" key="14">
    <source>
        <dbReference type="SAM" id="Phobius"/>
    </source>
</evidence>
<keyword evidence="18" id="KW-1185">Reference proteome</keyword>
<dbReference type="Pfam" id="PF00512">
    <property type="entry name" value="HisKA"/>
    <property type="match status" value="1"/>
</dbReference>
<dbReference type="GO" id="GO:0005524">
    <property type="term" value="F:ATP binding"/>
    <property type="evidence" value="ECO:0007669"/>
    <property type="project" value="UniProtKB-KW"/>
</dbReference>
<comment type="catalytic activity">
    <reaction evidence="1">
        <text>ATP + protein L-histidine = ADP + protein N-phospho-L-histidine.</text>
        <dbReference type="EC" id="2.7.13.3"/>
    </reaction>
</comment>
<dbReference type="SUPFAM" id="SSF158472">
    <property type="entry name" value="HAMP domain-like"/>
    <property type="match status" value="1"/>
</dbReference>
<evidence type="ECO:0000259" key="15">
    <source>
        <dbReference type="PROSITE" id="PS50109"/>
    </source>
</evidence>
<dbReference type="PANTHER" id="PTHR45528:SF1">
    <property type="entry name" value="SENSOR HISTIDINE KINASE CPXA"/>
    <property type="match status" value="1"/>
</dbReference>
<dbReference type="InterPro" id="IPR036097">
    <property type="entry name" value="HisK_dim/P_sf"/>
</dbReference>
<dbReference type="Pfam" id="PF00672">
    <property type="entry name" value="HAMP"/>
    <property type="match status" value="1"/>
</dbReference>
<dbReference type="Gene3D" id="6.10.340.10">
    <property type="match status" value="1"/>
</dbReference>
<keyword evidence="12" id="KW-0902">Two-component regulatory system</keyword>
<dbReference type="OrthoDB" id="3436at2"/>
<dbReference type="EC" id="2.7.13.3" evidence="3"/>
<dbReference type="InterPro" id="IPR036890">
    <property type="entry name" value="HATPase_C_sf"/>
</dbReference>
<feature type="domain" description="Histidine kinase" evidence="15">
    <location>
        <begin position="244"/>
        <end position="455"/>
    </location>
</feature>
<evidence type="ECO:0000256" key="4">
    <source>
        <dbReference type="ARBA" id="ARBA00022475"/>
    </source>
</evidence>
<evidence type="ECO:0000256" key="5">
    <source>
        <dbReference type="ARBA" id="ARBA00022553"/>
    </source>
</evidence>
<dbReference type="InterPro" id="IPR003594">
    <property type="entry name" value="HATPase_dom"/>
</dbReference>
<dbReference type="AlphaFoldDB" id="A0A0B5AHM4"/>
<accession>A0A0B5AHM4</accession>
<dbReference type="Proteomes" id="UP000031449">
    <property type="component" value="Chromosome"/>
</dbReference>
<dbReference type="InterPro" id="IPR004358">
    <property type="entry name" value="Sig_transdc_His_kin-like_C"/>
</dbReference>
<evidence type="ECO:0000313" key="17">
    <source>
        <dbReference type="EMBL" id="AJD89885.1"/>
    </source>
</evidence>
<keyword evidence="10" id="KW-0067">ATP-binding</keyword>
<evidence type="ECO:0000256" key="10">
    <source>
        <dbReference type="ARBA" id="ARBA00022840"/>
    </source>
</evidence>
<dbReference type="CDD" id="cd06225">
    <property type="entry name" value="HAMP"/>
    <property type="match status" value="1"/>
</dbReference>
<protein>
    <recommendedName>
        <fullName evidence="3">histidine kinase</fullName>
        <ecNumber evidence="3">2.7.13.3</ecNumber>
    </recommendedName>
</protein>
<dbReference type="InterPro" id="IPR005467">
    <property type="entry name" value="His_kinase_dom"/>
</dbReference>
<dbReference type="InterPro" id="IPR003660">
    <property type="entry name" value="HAMP_dom"/>
</dbReference>
<keyword evidence="9 17" id="KW-0418">Kinase</keyword>
<dbReference type="PROSITE" id="PS50109">
    <property type="entry name" value="HIS_KIN"/>
    <property type="match status" value="1"/>
</dbReference>
<sequence length="458" mass="52147">MTFSRKILLLLIGSIGITLLAAFIFLHFTYRDLYLSTVRESVESQGQRTAAHYHSGQLTEEIIEKIHWYNVVSEYEVVVADDLDELNRLFPYEIDGEMLVENADRDSLLAGQSMMKEGYVDHYGRQVIGGVYPITDGVSTAGYVYIFVPLEGLTQVFGSSIPLLISVGILFFIVLSLLVGRIRQSLFRPLASIESFSKKVSAGEYDQRLEVKQMDEIGQVSAALNQMSEALQHQEERQKEFLADIMHEVRTPLTYIQGYTERLKKSDQDKEIILTTIESEVQRMNSLLSDLVELNRLQEGYAEFDRQPIAAADLLYETVQVFSLPAKERSLAFKIEADEELVMIQDAKRLQQIFYNLIENAVKYAPANSKITLKLIEENHTMKLSVINDSTLSAKEKERIGERFYRANRDRNRQTGGTGLGLAIVKELVRLMDGEFEIDLNTHAFKVDIIIPKEGYTE</sequence>